<dbReference type="GO" id="GO:0005737">
    <property type="term" value="C:cytoplasm"/>
    <property type="evidence" value="ECO:0007669"/>
    <property type="project" value="TreeGrafter"/>
</dbReference>
<dbReference type="eggNOG" id="KOG0910">
    <property type="taxonomic scope" value="Eukaryota"/>
</dbReference>
<dbReference type="OrthoDB" id="10263751at2759"/>
<sequence>MLRRAVLHSLRANTIPNLRCFASSTSTHGADVSEIQDVKELEKLIGVESERKAIIIDFYANWCNPCKILTPRLVKALEGKSRSIKMVKVDVDLFPNIAEALKVSSLPTVMLFHKSTLVEQFAGVINEDECEKFIQRAAERVLADTQDENHEDSKFLEDEEAQSTSEVVDLASIHSKVEVALQGLAEGSSASSATQRAALIAFTNSEASMRSAPAFLQAEIYSALAMIELNENKASLESVESLVNAAEQISAEAKKEGSGAPQVSFPAIAARARLKLRIRANEHNITFEDHAKCIFEYEEGKAKSFELSLRAVLASVVVSDWERACNFSLDLLKSKSDIQGKEDLKTLGREICVEVIDSINFGATSALAERTRRRLASILFA</sequence>
<dbReference type="KEGG" id="bpg:Bathy11g00360"/>
<evidence type="ECO:0000313" key="2">
    <source>
        <dbReference type="EMBL" id="CCO18559.1"/>
    </source>
</evidence>
<dbReference type="PANTHER" id="PTHR45663:SF11">
    <property type="entry name" value="GEO12009P1"/>
    <property type="match status" value="1"/>
</dbReference>
<dbReference type="CDD" id="cd02947">
    <property type="entry name" value="TRX_family"/>
    <property type="match status" value="1"/>
</dbReference>
<dbReference type="InterPro" id="IPR013766">
    <property type="entry name" value="Thioredoxin_domain"/>
</dbReference>
<dbReference type="STRING" id="41875.K8EKQ6"/>
<organism evidence="2 3">
    <name type="scientific">Bathycoccus prasinos</name>
    <dbReference type="NCBI Taxonomy" id="41875"/>
    <lineage>
        <taxon>Eukaryota</taxon>
        <taxon>Viridiplantae</taxon>
        <taxon>Chlorophyta</taxon>
        <taxon>Mamiellophyceae</taxon>
        <taxon>Mamiellales</taxon>
        <taxon>Bathycoccaceae</taxon>
        <taxon>Bathycoccus</taxon>
    </lineage>
</organism>
<dbReference type="Gene3D" id="3.40.30.10">
    <property type="entry name" value="Glutaredoxin"/>
    <property type="match status" value="1"/>
</dbReference>
<evidence type="ECO:0000259" key="1">
    <source>
        <dbReference type="PROSITE" id="PS51352"/>
    </source>
</evidence>
<accession>K8EKQ6</accession>
<dbReference type="Proteomes" id="UP000198341">
    <property type="component" value="Chromosome 11"/>
</dbReference>
<dbReference type="EMBL" id="FO082268">
    <property type="protein sequence ID" value="CCO18559.1"/>
    <property type="molecule type" value="Genomic_DNA"/>
</dbReference>
<gene>
    <name evidence="2" type="ordered locus">Bathy11g00360</name>
</gene>
<dbReference type="InterPro" id="IPR036249">
    <property type="entry name" value="Thioredoxin-like_sf"/>
</dbReference>
<dbReference type="GeneID" id="19012722"/>
<dbReference type="RefSeq" id="XP_007510214.1">
    <property type="nucleotide sequence ID" value="XM_007510152.1"/>
</dbReference>
<dbReference type="PROSITE" id="PS51352">
    <property type="entry name" value="THIOREDOXIN_2"/>
    <property type="match status" value="1"/>
</dbReference>
<dbReference type="Pfam" id="PF00085">
    <property type="entry name" value="Thioredoxin"/>
    <property type="match status" value="1"/>
</dbReference>
<protein>
    <submittedName>
        <fullName evidence="2">Thioredoxin</fullName>
    </submittedName>
</protein>
<dbReference type="PRINTS" id="PR00421">
    <property type="entry name" value="THIOREDOXIN"/>
</dbReference>
<keyword evidence="3" id="KW-1185">Reference proteome</keyword>
<dbReference type="SUPFAM" id="SSF52833">
    <property type="entry name" value="Thioredoxin-like"/>
    <property type="match status" value="1"/>
</dbReference>
<name>K8EKQ6_9CHLO</name>
<dbReference type="GO" id="GO:0015035">
    <property type="term" value="F:protein-disulfide reductase activity"/>
    <property type="evidence" value="ECO:0007669"/>
    <property type="project" value="TreeGrafter"/>
</dbReference>
<reference evidence="2 3" key="1">
    <citation type="submission" date="2011-10" db="EMBL/GenBank/DDBJ databases">
        <authorList>
            <person name="Genoscope - CEA"/>
        </authorList>
    </citation>
    <scope>NUCLEOTIDE SEQUENCE [LARGE SCALE GENOMIC DNA]</scope>
    <source>
        <strain evidence="2 3">RCC 1105</strain>
    </source>
</reference>
<evidence type="ECO:0000313" key="3">
    <source>
        <dbReference type="Proteomes" id="UP000198341"/>
    </source>
</evidence>
<proteinExistence type="predicted"/>
<dbReference type="PANTHER" id="PTHR45663">
    <property type="entry name" value="GEO12009P1"/>
    <property type="match status" value="1"/>
</dbReference>
<feature type="domain" description="Thioredoxin" evidence="1">
    <location>
        <begin position="9"/>
        <end position="139"/>
    </location>
</feature>
<dbReference type="AlphaFoldDB" id="K8EKQ6"/>